<organism evidence="1">
    <name type="scientific">uncultured marine group II/III euryarchaeote AD1000_26_F08</name>
    <dbReference type="NCBI Taxonomy" id="1457745"/>
    <lineage>
        <taxon>Archaea</taxon>
        <taxon>Methanobacteriati</taxon>
        <taxon>Methanobacteriota</taxon>
        <taxon>environmental samples</taxon>
    </lineage>
</organism>
<dbReference type="AntiFam" id="ANF00127">
    <property type="entry name" value="Shadow ORF (opposite eno)"/>
</dbReference>
<sequence length="129" mass="14153">MRARQYLAVDVIAVPVAELLRCAIERNRYLFSGSISSSLNGSEDEAKAFLVAWQIGGESALVSHTTQKAFLIEHRPQGMVGLDACTQGLLEAVESVRYDHELLDVDVRGGVRTPVEDVHLRHRQAAAPT</sequence>
<accession>A0A075FMS3</accession>
<dbReference type="AlphaFoldDB" id="A0A075FMS3"/>
<reference evidence="1" key="1">
    <citation type="journal article" date="2014" name="Genome Biol. Evol.">
        <title>Pangenome evidence for extensive interdomain horizontal transfer affecting lineage core and shell genes in uncultured planktonic thaumarchaeota and euryarchaeota.</title>
        <authorList>
            <person name="Deschamps P."/>
            <person name="Zivanovic Y."/>
            <person name="Moreira D."/>
            <person name="Rodriguez-Valera F."/>
            <person name="Lopez-Garcia P."/>
        </authorList>
    </citation>
    <scope>NUCLEOTIDE SEQUENCE</scope>
</reference>
<protein>
    <submittedName>
        <fullName evidence="1">Uncharacterized protein</fullName>
    </submittedName>
</protein>
<evidence type="ECO:0000313" key="1">
    <source>
        <dbReference type="EMBL" id="AIE92709.1"/>
    </source>
</evidence>
<dbReference type="EMBL" id="KF900374">
    <property type="protein sequence ID" value="AIE92709.1"/>
    <property type="molecule type" value="Genomic_DNA"/>
</dbReference>
<name>A0A075FMS3_9EURY</name>
<proteinExistence type="predicted"/>